<protein>
    <submittedName>
        <fullName evidence="1">Uncharacterized protein</fullName>
    </submittedName>
</protein>
<dbReference type="EMBL" id="CM037616">
    <property type="protein sequence ID" value="KAH7992608.1"/>
    <property type="molecule type" value="Genomic_DNA"/>
</dbReference>
<dbReference type="Proteomes" id="UP000827872">
    <property type="component" value="Linkage Group LG03"/>
</dbReference>
<name>A0ACB8EJF9_9SAUR</name>
<evidence type="ECO:0000313" key="1">
    <source>
        <dbReference type="EMBL" id="KAH7992608.1"/>
    </source>
</evidence>
<accession>A0ACB8EJF9</accession>
<keyword evidence="2" id="KW-1185">Reference proteome</keyword>
<evidence type="ECO:0000313" key="2">
    <source>
        <dbReference type="Proteomes" id="UP000827872"/>
    </source>
</evidence>
<gene>
    <name evidence="1" type="ORF">K3G42_024931</name>
</gene>
<organism evidence="1 2">
    <name type="scientific">Sphaerodactylus townsendi</name>
    <dbReference type="NCBI Taxonomy" id="933632"/>
    <lineage>
        <taxon>Eukaryota</taxon>
        <taxon>Metazoa</taxon>
        <taxon>Chordata</taxon>
        <taxon>Craniata</taxon>
        <taxon>Vertebrata</taxon>
        <taxon>Euteleostomi</taxon>
        <taxon>Lepidosauria</taxon>
        <taxon>Squamata</taxon>
        <taxon>Bifurcata</taxon>
        <taxon>Gekkota</taxon>
        <taxon>Sphaerodactylidae</taxon>
        <taxon>Sphaerodactylus</taxon>
    </lineage>
</organism>
<reference evidence="1" key="1">
    <citation type="submission" date="2021-08" db="EMBL/GenBank/DDBJ databases">
        <title>The first chromosome-level gecko genome reveals the dynamic sex chromosomes of Neotropical dwarf geckos (Sphaerodactylidae: Sphaerodactylus).</title>
        <authorList>
            <person name="Pinto B.J."/>
            <person name="Keating S.E."/>
            <person name="Gamble T."/>
        </authorList>
    </citation>
    <scope>NUCLEOTIDE SEQUENCE</scope>
    <source>
        <strain evidence="1">TG3544</strain>
    </source>
</reference>
<comment type="caution">
    <text evidence="1">The sequence shown here is derived from an EMBL/GenBank/DDBJ whole genome shotgun (WGS) entry which is preliminary data.</text>
</comment>
<sequence>MSSIAVIQHQKKLKRRSSPRKWNFRMRAGEVDRWIIAYFEAGEESGQEKQSPKFEAGGGGEKPLRRERAKPMAGMQFHSDASYVSGREKAGEKLKTNSIQPKRGEIEKPTAGMRFSLEASGVHHASVEERENRQPEVFQERVTSQEPAVKMGSIAVIQQQRVGGKEVISQEQSLWAERMRSEPVILGQSIQVCGSIETASDLSSIKMNLLKEIPYKHCGQMYVKLPCEVDVKLMDLVELHVSFKKFNGKIRVLSHEKGNKDFIIGTDLLFRNAQMNVSTNSQESVFCDGVVEDEILCEQGEEKGLTLAASPPEEQQEGMCKTALPEGSPEQSADALSELLLPLLS</sequence>
<proteinExistence type="predicted"/>